<keyword evidence="22" id="KW-1185">Reference proteome</keyword>
<dbReference type="PROSITE" id="PS00107">
    <property type="entry name" value="PROTEIN_KINASE_ATP"/>
    <property type="match status" value="1"/>
</dbReference>
<evidence type="ECO:0000313" key="22">
    <source>
        <dbReference type="Proteomes" id="UP001054252"/>
    </source>
</evidence>
<evidence type="ECO:0000256" key="6">
    <source>
        <dbReference type="ARBA" id="ARBA00022729"/>
    </source>
</evidence>
<evidence type="ECO:0000256" key="16">
    <source>
        <dbReference type="SAM" id="MobiDB-lite"/>
    </source>
</evidence>
<feature type="domain" description="Protein kinase" evidence="19">
    <location>
        <begin position="269"/>
        <end position="598"/>
    </location>
</feature>
<dbReference type="SUPFAM" id="SSF56112">
    <property type="entry name" value="Protein kinase-like (PK-like)"/>
    <property type="match status" value="2"/>
</dbReference>
<keyword evidence="9" id="KW-0418">Kinase</keyword>
<evidence type="ECO:0000256" key="10">
    <source>
        <dbReference type="ARBA" id="ARBA00022840"/>
    </source>
</evidence>
<dbReference type="CDD" id="cd23509">
    <property type="entry name" value="Gnk2-like"/>
    <property type="match status" value="4"/>
</dbReference>
<dbReference type="GO" id="GO:0005886">
    <property type="term" value="C:plasma membrane"/>
    <property type="evidence" value="ECO:0007669"/>
    <property type="project" value="TreeGrafter"/>
</dbReference>
<keyword evidence="14" id="KW-0325">Glycoprotein</keyword>
<keyword evidence="6 18" id="KW-0732">Signal</keyword>
<evidence type="ECO:0000256" key="2">
    <source>
        <dbReference type="ARBA" id="ARBA00022527"/>
    </source>
</evidence>
<dbReference type="GO" id="GO:0004674">
    <property type="term" value="F:protein serine/threonine kinase activity"/>
    <property type="evidence" value="ECO:0007669"/>
    <property type="project" value="UniProtKB-KW"/>
</dbReference>
<evidence type="ECO:0000256" key="8">
    <source>
        <dbReference type="ARBA" id="ARBA00022741"/>
    </source>
</evidence>
<evidence type="ECO:0000313" key="21">
    <source>
        <dbReference type="EMBL" id="GKV19283.1"/>
    </source>
</evidence>
<feature type="transmembrane region" description="Helical" evidence="17">
    <location>
        <begin position="803"/>
        <end position="827"/>
    </location>
</feature>
<dbReference type="AlphaFoldDB" id="A0AAV5JX94"/>
<keyword evidence="2" id="KW-0723">Serine/threonine-protein kinase</keyword>
<dbReference type="Gene3D" id="3.30.200.20">
    <property type="entry name" value="Phosphorylase Kinase, domain 1"/>
    <property type="match status" value="2"/>
</dbReference>
<keyword evidence="8 15" id="KW-0547">Nucleotide-binding</keyword>
<comment type="subcellular location">
    <subcellularLocation>
        <location evidence="1">Membrane</location>
        <topology evidence="1">Single-pass membrane protein</topology>
    </subcellularLocation>
</comment>
<evidence type="ECO:0000256" key="4">
    <source>
        <dbReference type="ARBA" id="ARBA00022679"/>
    </source>
</evidence>
<keyword evidence="3" id="KW-0597">Phosphoprotein</keyword>
<organism evidence="21 22">
    <name type="scientific">Rubroshorea leprosula</name>
    <dbReference type="NCBI Taxonomy" id="152421"/>
    <lineage>
        <taxon>Eukaryota</taxon>
        <taxon>Viridiplantae</taxon>
        <taxon>Streptophyta</taxon>
        <taxon>Embryophyta</taxon>
        <taxon>Tracheophyta</taxon>
        <taxon>Spermatophyta</taxon>
        <taxon>Magnoliopsida</taxon>
        <taxon>eudicotyledons</taxon>
        <taxon>Gunneridae</taxon>
        <taxon>Pentapetalae</taxon>
        <taxon>rosids</taxon>
        <taxon>malvids</taxon>
        <taxon>Malvales</taxon>
        <taxon>Dipterocarpaceae</taxon>
        <taxon>Rubroshorea</taxon>
    </lineage>
</organism>
<dbReference type="EMBL" id="BPVZ01000052">
    <property type="protein sequence ID" value="GKV19283.1"/>
    <property type="molecule type" value="Genomic_DNA"/>
</dbReference>
<evidence type="ECO:0000256" key="9">
    <source>
        <dbReference type="ARBA" id="ARBA00022777"/>
    </source>
</evidence>
<evidence type="ECO:0000256" key="7">
    <source>
        <dbReference type="ARBA" id="ARBA00022737"/>
    </source>
</evidence>
<evidence type="ECO:0000259" key="20">
    <source>
        <dbReference type="PROSITE" id="PS51473"/>
    </source>
</evidence>
<evidence type="ECO:0000256" key="1">
    <source>
        <dbReference type="ARBA" id="ARBA00004167"/>
    </source>
</evidence>
<feature type="region of interest" description="Disordered" evidence="16">
    <location>
        <begin position="768"/>
        <end position="794"/>
    </location>
</feature>
<reference evidence="21 22" key="1">
    <citation type="journal article" date="2021" name="Commun. Biol.">
        <title>The genome of Shorea leprosula (Dipterocarpaceae) highlights the ecological relevance of drought in aseasonal tropical rainforests.</title>
        <authorList>
            <person name="Ng K.K.S."/>
            <person name="Kobayashi M.J."/>
            <person name="Fawcett J.A."/>
            <person name="Hatakeyama M."/>
            <person name="Paape T."/>
            <person name="Ng C.H."/>
            <person name="Ang C.C."/>
            <person name="Tnah L.H."/>
            <person name="Lee C.T."/>
            <person name="Nishiyama T."/>
            <person name="Sese J."/>
            <person name="O'Brien M.J."/>
            <person name="Copetti D."/>
            <person name="Mohd Noor M.I."/>
            <person name="Ong R.C."/>
            <person name="Putra M."/>
            <person name="Sireger I.Z."/>
            <person name="Indrioko S."/>
            <person name="Kosugi Y."/>
            <person name="Izuno A."/>
            <person name="Isagi Y."/>
            <person name="Lee S.L."/>
            <person name="Shimizu K.K."/>
        </authorList>
    </citation>
    <scope>NUCLEOTIDE SEQUENCE [LARGE SCALE GENOMIC DNA]</scope>
    <source>
        <strain evidence="21">214</strain>
    </source>
</reference>
<keyword evidence="13" id="KW-0675">Receptor</keyword>
<dbReference type="PROSITE" id="PS51473">
    <property type="entry name" value="GNK2"/>
    <property type="match status" value="2"/>
</dbReference>
<evidence type="ECO:0000256" key="15">
    <source>
        <dbReference type="PROSITE-ProRule" id="PRU10141"/>
    </source>
</evidence>
<evidence type="ECO:0000256" key="18">
    <source>
        <dbReference type="SAM" id="SignalP"/>
    </source>
</evidence>
<dbReference type="GO" id="GO:0005524">
    <property type="term" value="F:ATP binding"/>
    <property type="evidence" value="ECO:0007669"/>
    <property type="project" value="UniProtKB-UniRule"/>
</dbReference>
<keyword evidence="10 15" id="KW-0067">ATP-binding</keyword>
<feature type="domain" description="Gnk2-homologous" evidence="20">
    <location>
        <begin position="27"/>
        <end position="130"/>
    </location>
</feature>
<keyword evidence="12 17" id="KW-0472">Membrane</keyword>
<feature type="domain" description="Protein kinase" evidence="19">
    <location>
        <begin position="868"/>
        <end position="939"/>
    </location>
</feature>
<dbReference type="InterPro" id="IPR017441">
    <property type="entry name" value="Protein_kinase_ATP_BS"/>
</dbReference>
<dbReference type="InterPro" id="IPR001245">
    <property type="entry name" value="Ser-Thr/Tyr_kinase_cat_dom"/>
</dbReference>
<dbReference type="FunFam" id="3.30.430.20:FF:000002">
    <property type="entry name" value="Cysteine-rich receptor-like protein kinase 10"/>
    <property type="match status" value="1"/>
</dbReference>
<keyword evidence="11 17" id="KW-1133">Transmembrane helix</keyword>
<dbReference type="PANTHER" id="PTHR27002:SF1073">
    <property type="entry name" value="CYSTEINE-RICH RECEPTOR-LIKE PROTEIN KINASE 29"/>
    <property type="match status" value="1"/>
</dbReference>
<feature type="compositionally biased region" description="Pro residues" evidence="16">
    <location>
        <begin position="770"/>
        <end position="783"/>
    </location>
</feature>
<feature type="signal peptide" evidence="18">
    <location>
        <begin position="1"/>
        <end position="22"/>
    </location>
</feature>
<dbReference type="Proteomes" id="UP001054252">
    <property type="component" value="Unassembled WGS sequence"/>
</dbReference>
<evidence type="ECO:0000256" key="14">
    <source>
        <dbReference type="ARBA" id="ARBA00023180"/>
    </source>
</evidence>
<evidence type="ECO:0000256" key="13">
    <source>
        <dbReference type="ARBA" id="ARBA00023170"/>
    </source>
</evidence>
<keyword evidence="5 17" id="KW-0812">Transmembrane</keyword>
<dbReference type="Pfam" id="PF01657">
    <property type="entry name" value="Stress-antifung"/>
    <property type="match status" value="3"/>
</dbReference>
<evidence type="ECO:0000259" key="19">
    <source>
        <dbReference type="PROSITE" id="PS50011"/>
    </source>
</evidence>
<dbReference type="InterPro" id="IPR000719">
    <property type="entry name" value="Prot_kinase_dom"/>
</dbReference>
<sequence>MGFWGKFLFVSLFLIHPPTVSSSQQELEFIECLLSRGNFTNNSAYQASLNHIFSSLTSDSQNDYGFYNVSFGQNSDKVNTIALCRGDVKPGDCISCINYAAAEFRRICPNQKAAILCALLICLRLSAAVYLLLVLWQIEVRCNGGLGGRAVGPNCNLRLETYSFYDPTPDELSILPPPLPQPEPPVSFADCMDFAGKEENSSRVIIIIVTSAVAFLILNICSCICIFSRMKESKKRRKLKQEIKDVHKDNSVEALQFDFDTIRMETENFSSMNKLGHGGFGAVYKGKLLNGKDIAVKRLLESSAQEELEFKNEARLMARLQHRNLVRPLGFCLEGNERLLIYEFVPSSSLNHFIFGMVATPIQLKNTGNFTVNGMYGRNRDLALSSLASNTSENGGFYNTTVGKDPNKKTGKLLQTVIIVVVVGSTTGFMAILAITCSLLRKRWKSKQEVKGVDESISAESMRFDFGFCLEGNERLLIYEFVPNSSLDHFILRAFSLRFTLRINSLLEIISHQKVYLSNGEEGENLPTNAWKHWMELRDCSEFYRSDLEGWLEEGNVEMHAARLTISLQALEFKECLLDRGNFTNNSAYQASLNHIFSSFTSDLQNDYGFYNVSFGQNSDKVNAIALCRGDVMPGDCISCINDAATELRRICPNQKAAILWKGYKAKNITAFNDTLNNLLDTLIKRAALGDSHRKFATGTAAVPDSETIHALVQCTPDLSQQQCTSCLSYGKIEVFCNGGLGGKAFGPKCNLRFETYSFYDPTPDELSILPPPLPRPAPPQSPLPSDDTRKVVSGKEGNSSRIIIIIVTSAVAFLILNICSCICFLYRMKKSEKRRNLKQEIEDLDMDNSVEALQFDFDTIRMATDNFSSMSKLGQGGFGAVYKGTLLSRKDIAVKRLLESSAQGELEFKNEVRLMARLQHRNLVRRCWVFAWKEMKGF</sequence>
<dbReference type="InterPro" id="IPR011009">
    <property type="entry name" value="Kinase-like_dom_sf"/>
</dbReference>
<comment type="caution">
    <text evidence="21">The sequence shown here is derived from an EMBL/GenBank/DDBJ whole genome shotgun (WGS) entry which is preliminary data.</text>
</comment>
<dbReference type="InterPro" id="IPR002902">
    <property type="entry name" value="GNK2"/>
</dbReference>
<name>A0AAV5JX94_9ROSI</name>
<keyword evidence="7" id="KW-0677">Repeat</keyword>
<dbReference type="PANTHER" id="PTHR27002">
    <property type="entry name" value="RECEPTOR-LIKE SERINE/THREONINE-PROTEIN KINASE SD1-8"/>
    <property type="match status" value="1"/>
</dbReference>
<evidence type="ECO:0000256" key="3">
    <source>
        <dbReference type="ARBA" id="ARBA00022553"/>
    </source>
</evidence>
<gene>
    <name evidence="21" type="ORF">SLEP1_g29570</name>
</gene>
<feature type="chain" id="PRO_5043697289" evidence="18">
    <location>
        <begin position="23"/>
        <end position="939"/>
    </location>
</feature>
<proteinExistence type="predicted"/>
<dbReference type="FunFam" id="3.30.200.20:FF:000142">
    <property type="entry name" value="Cysteine-rich receptor-like protein kinase 10"/>
    <property type="match status" value="1"/>
</dbReference>
<dbReference type="Gene3D" id="3.30.430.20">
    <property type="entry name" value="Gnk2 domain, C-X8-C-X2-C motif"/>
    <property type="match status" value="3"/>
</dbReference>
<feature type="transmembrane region" description="Helical" evidence="17">
    <location>
        <begin position="204"/>
        <end position="227"/>
    </location>
</feature>
<evidence type="ECO:0000256" key="11">
    <source>
        <dbReference type="ARBA" id="ARBA00022989"/>
    </source>
</evidence>
<evidence type="ECO:0000256" key="5">
    <source>
        <dbReference type="ARBA" id="ARBA00022692"/>
    </source>
</evidence>
<evidence type="ECO:0000256" key="12">
    <source>
        <dbReference type="ARBA" id="ARBA00023136"/>
    </source>
</evidence>
<feature type="binding site" evidence="15">
    <location>
        <position position="896"/>
    </location>
    <ligand>
        <name>ATP</name>
        <dbReference type="ChEBI" id="CHEBI:30616"/>
    </ligand>
</feature>
<dbReference type="Pfam" id="PF07714">
    <property type="entry name" value="PK_Tyr_Ser-Thr"/>
    <property type="match status" value="2"/>
</dbReference>
<accession>A0AAV5JX94</accession>
<keyword evidence="4" id="KW-0808">Transferase</keyword>
<dbReference type="InterPro" id="IPR038408">
    <property type="entry name" value="GNK2_sf"/>
</dbReference>
<feature type="transmembrane region" description="Helical" evidence="17">
    <location>
        <begin position="413"/>
        <end position="435"/>
    </location>
</feature>
<dbReference type="PROSITE" id="PS50011">
    <property type="entry name" value="PROTEIN_KINASE_DOM"/>
    <property type="match status" value="2"/>
</dbReference>
<feature type="domain" description="Gnk2-homologous" evidence="20">
    <location>
        <begin position="654"/>
        <end position="759"/>
    </location>
</feature>
<evidence type="ECO:0000256" key="17">
    <source>
        <dbReference type="SAM" id="Phobius"/>
    </source>
</evidence>
<protein>
    <submittedName>
        <fullName evidence="21">Uncharacterized protein</fullName>
    </submittedName>
</protein>